<protein>
    <recommendedName>
        <fullName evidence="4">DUF4169 domain-containing protein</fullName>
    </recommendedName>
</protein>
<dbReference type="RefSeq" id="WP_188583292.1">
    <property type="nucleotide sequence ID" value="NZ_BMDZ01000165.1"/>
</dbReference>
<name>A0ABQ1JDP7_9PROT</name>
<keyword evidence="3" id="KW-1185">Reference proteome</keyword>
<evidence type="ECO:0000256" key="1">
    <source>
        <dbReference type="SAM" id="MobiDB-lite"/>
    </source>
</evidence>
<comment type="caution">
    <text evidence="2">The sequence shown here is derived from an EMBL/GenBank/DDBJ whole genome shotgun (WGS) entry which is preliminary data.</text>
</comment>
<feature type="compositionally biased region" description="Basic and acidic residues" evidence="1">
    <location>
        <begin position="55"/>
        <end position="68"/>
    </location>
</feature>
<organism evidence="2 3">
    <name type="scientific">Tistrella bauzanensis</name>
    <dbReference type="NCBI Taxonomy" id="657419"/>
    <lineage>
        <taxon>Bacteria</taxon>
        <taxon>Pseudomonadati</taxon>
        <taxon>Pseudomonadota</taxon>
        <taxon>Alphaproteobacteria</taxon>
        <taxon>Geminicoccales</taxon>
        <taxon>Geminicoccaceae</taxon>
        <taxon>Tistrella</taxon>
    </lineage>
</organism>
<sequence length="68" mass="7688">MTDQDASQPVDGRAQSRRRQQPAETEAARLAAAERKARQAAQLRANLQRRKHQARDRVADDHETGPED</sequence>
<evidence type="ECO:0008006" key="4">
    <source>
        <dbReference type="Google" id="ProtNLM"/>
    </source>
</evidence>
<reference evidence="3" key="1">
    <citation type="journal article" date="2019" name="Int. J. Syst. Evol. Microbiol.">
        <title>The Global Catalogue of Microorganisms (GCM) 10K type strain sequencing project: providing services to taxonomists for standard genome sequencing and annotation.</title>
        <authorList>
            <consortium name="The Broad Institute Genomics Platform"/>
            <consortium name="The Broad Institute Genome Sequencing Center for Infectious Disease"/>
            <person name="Wu L."/>
            <person name="Ma J."/>
        </authorList>
    </citation>
    <scope>NUCLEOTIDE SEQUENCE [LARGE SCALE GENOMIC DNA]</scope>
    <source>
        <strain evidence="3">CGMCC 1.10188</strain>
    </source>
</reference>
<evidence type="ECO:0000313" key="2">
    <source>
        <dbReference type="EMBL" id="GGB64051.1"/>
    </source>
</evidence>
<dbReference type="Proteomes" id="UP000603352">
    <property type="component" value="Unassembled WGS sequence"/>
</dbReference>
<gene>
    <name evidence="2" type="ORF">GCM10011505_50710</name>
</gene>
<accession>A0ABQ1JDP7</accession>
<evidence type="ECO:0000313" key="3">
    <source>
        <dbReference type="Proteomes" id="UP000603352"/>
    </source>
</evidence>
<dbReference type="EMBL" id="BMDZ01000165">
    <property type="protein sequence ID" value="GGB64051.1"/>
    <property type="molecule type" value="Genomic_DNA"/>
</dbReference>
<feature type="region of interest" description="Disordered" evidence="1">
    <location>
        <begin position="1"/>
        <end position="68"/>
    </location>
</feature>
<proteinExistence type="predicted"/>